<dbReference type="NCBIfam" id="TIGR02357">
    <property type="entry name" value="ECF_ThiT_YuaJ"/>
    <property type="match status" value="1"/>
</dbReference>
<dbReference type="GO" id="GO:0015234">
    <property type="term" value="F:thiamine transmembrane transporter activity"/>
    <property type="evidence" value="ECO:0007669"/>
    <property type="project" value="InterPro"/>
</dbReference>
<proteinExistence type="predicted"/>
<dbReference type="Proteomes" id="UP000243524">
    <property type="component" value="Unassembled WGS sequence"/>
</dbReference>
<dbReference type="EMBL" id="PJNH01000001">
    <property type="protein sequence ID" value="PKR78437.1"/>
    <property type="molecule type" value="Genomic_DNA"/>
</dbReference>
<dbReference type="GO" id="GO:0005886">
    <property type="term" value="C:plasma membrane"/>
    <property type="evidence" value="ECO:0007669"/>
    <property type="project" value="InterPro"/>
</dbReference>
<gene>
    <name evidence="2" type="primary">thiT</name>
    <name evidence="2" type="ORF">CEY16_01380</name>
</gene>
<dbReference type="Pfam" id="PF09515">
    <property type="entry name" value="Thia_YuaJ"/>
    <property type="match status" value="1"/>
</dbReference>
<dbReference type="OrthoDB" id="9795813at2"/>
<reference evidence="2 3" key="1">
    <citation type="submission" date="2017-06" db="EMBL/GenBank/DDBJ databases">
        <title>the draft geome sequence of Illustriluteabacillus marina B3227.</title>
        <authorList>
            <person name="He R.-H."/>
            <person name="Du Z.-J."/>
        </authorList>
    </citation>
    <scope>NUCLEOTIDE SEQUENCE [LARGE SCALE GENOMIC DNA]</scope>
    <source>
        <strain evidence="2 3">B3227</strain>
    </source>
</reference>
<feature type="transmembrane region" description="Helical" evidence="1">
    <location>
        <begin position="156"/>
        <end position="178"/>
    </location>
</feature>
<evidence type="ECO:0000313" key="3">
    <source>
        <dbReference type="Proteomes" id="UP000243524"/>
    </source>
</evidence>
<dbReference type="AlphaFoldDB" id="A0A2I0QVS0"/>
<accession>A0A2I0QVS0</accession>
<dbReference type="Gene3D" id="1.10.1760.20">
    <property type="match status" value="1"/>
</dbReference>
<dbReference type="RefSeq" id="WP_101330181.1">
    <property type="nucleotide sequence ID" value="NZ_PJNH01000001.1"/>
</dbReference>
<feature type="transmembrane region" description="Helical" evidence="1">
    <location>
        <begin position="31"/>
        <end position="50"/>
    </location>
</feature>
<feature type="transmembrane region" description="Helical" evidence="1">
    <location>
        <begin position="115"/>
        <end position="136"/>
    </location>
</feature>
<feature type="transmembrane region" description="Helical" evidence="1">
    <location>
        <begin position="7"/>
        <end position="25"/>
    </location>
</feature>
<feature type="transmembrane region" description="Helical" evidence="1">
    <location>
        <begin position="85"/>
        <end position="103"/>
    </location>
</feature>
<keyword evidence="3" id="KW-1185">Reference proteome</keyword>
<sequence length="189" mass="20870">MYKRTLMLVEIAIFASLAFLLDTIPGLQFKLWAQGGSISLAMIPVLIVAIRWGVKAGLVSGLILGTLDLIFGGYVVHWFQAFLDYFAAFAILGLAGIFHKQLWSAINSDHFKRATTLMVGGVFIAILGRFIAHYIAGLIFWGHLAPEGQPVWLYSLIYNGSYLLPGFILSAVLLALIINTRPKIIFREA</sequence>
<keyword evidence="1" id="KW-1133">Transmembrane helix</keyword>
<keyword evidence="1" id="KW-0472">Membrane</keyword>
<feature type="transmembrane region" description="Helical" evidence="1">
    <location>
        <begin position="57"/>
        <end position="79"/>
    </location>
</feature>
<organism evidence="2 3">
    <name type="scientific">Halalkalibacillus sediminis</name>
    <dbReference type="NCBI Taxonomy" id="2018042"/>
    <lineage>
        <taxon>Bacteria</taxon>
        <taxon>Bacillati</taxon>
        <taxon>Bacillota</taxon>
        <taxon>Bacilli</taxon>
        <taxon>Bacillales</taxon>
        <taxon>Bacillaceae</taxon>
        <taxon>Halalkalibacillus</taxon>
    </lineage>
</organism>
<protein>
    <submittedName>
        <fullName evidence="2">Energy-coupled thiamine transporter ThiT</fullName>
    </submittedName>
</protein>
<dbReference type="InterPro" id="IPR012651">
    <property type="entry name" value="Thia_Transptr_ThiT"/>
</dbReference>
<comment type="caution">
    <text evidence="2">The sequence shown here is derived from an EMBL/GenBank/DDBJ whole genome shotgun (WGS) entry which is preliminary data.</text>
</comment>
<evidence type="ECO:0000256" key="1">
    <source>
        <dbReference type="SAM" id="Phobius"/>
    </source>
</evidence>
<keyword evidence="1" id="KW-0812">Transmembrane</keyword>
<evidence type="ECO:0000313" key="2">
    <source>
        <dbReference type="EMBL" id="PKR78437.1"/>
    </source>
</evidence>
<name>A0A2I0QVS0_9BACI</name>